<evidence type="ECO:0000256" key="1">
    <source>
        <dbReference type="SAM" id="Phobius"/>
    </source>
</evidence>
<evidence type="ECO:0008006" key="4">
    <source>
        <dbReference type="Google" id="ProtNLM"/>
    </source>
</evidence>
<gene>
    <name evidence="2" type="ORF">NON19_05225</name>
</gene>
<protein>
    <recommendedName>
        <fullName evidence="4">DUF4129 domain-containing protein</fullName>
    </recommendedName>
</protein>
<accession>A0ABT1P7U1</accession>
<keyword evidence="3" id="KW-1185">Reference proteome</keyword>
<dbReference type="EMBL" id="JANFNH010000003">
    <property type="protein sequence ID" value="MCQ4041441.1"/>
    <property type="molecule type" value="Genomic_DNA"/>
</dbReference>
<feature type="transmembrane region" description="Helical" evidence="1">
    <location>
        <begin position="67"/>
        <end position="87"/>
    </location>
</feature>
<dbReference type="RefSeq" id="WP_255925430.1">
    <property type="nucleotide sequence ID" value="NZ_JANFNH010000003.1"/>
</dbReference>
<keyword evidence="1" id="KW-0812">Transmembrane</keyword>
<comment type="caution">
    <text evidence="2">The sequence shown here is derived from an EMBL/GenBank/DDBJ whole genome shotgun (WGS) entry which is preliminary data.</text>
</comment>
<organism evidence="2 3">
    <name type="scientific">Streptantibioticus rubrisoli</name>
    <dbReference type="NCBI Taxonomy" id="1387313"/>
    <lineage>
        <taxon>Bacteria</taxon>
        <taxon>Bacillati</taxon>
        <taxon>Actinomycetota</taxon>
        <taxon>Actinomycetes</taxon>
        <taxon>Kitasatosporales</taxon>
        <taxon>Streptomycetaceae</taxon>
        <taxon>Streptantibioticus</taxon>
    </lineage>
</organism>
<dbReference type="Proteomes" id="UP001206206">
    <property type="component" value="Unassembled WGS sequence"/>
</dbReference>
<feature type="transmembrane region" description="Helical" evidence="1">
    <location>
        <begin position="219"/>
        <end position="248"/>
    </location>
</feature>
<evidence type="ECO:0000313" key="3">
    <source>
        <dbReference type="Proteomes" id="UP001206206"/>
    </source>
</evidence>
<keyword evidence="1" id="KW-0472">Membrane</keyword>
<name>A0ABT1P7U1_9ACTN</name>
<proteinExistence type="predicted"/>
<reference evidence="2 3" key="1">
    <citation type="submission" date="2022-06" db="EMBL/GenBank/DDBJ databases">
        <title>Draft genome sequence of type strain Streptomyces rubrisoli DSM 42083.</title>
        <authorList>
            <person name="Duangmal K."/>
            <person name="Klaysubun C."/>
        </authorList>
    </citation>
    <scope>NUCLEOTIDE SEQUENCE [LARGE SCALE GENOMIC DNA]</scope>
    <source>
        <strain evidence="2 3">DSM 42083</strain>
    </source>
</reference>
<evidence type="ECO:0000313" key="2">
    <source>
        <dbReference type="EMBL" id="MCQ4041441.1"/>
    </source>
</evidence>
<sequence length="313" mass="34733">MLTALWSGLGGKTADRWASLLTSPAMVFWLGGAFAWAWSHSHTTRPGADWQALGHGWSRGFGGMPTVVQAVSVLLALLLVVGSARLVDALTFAVLRLLEGYWPGWAWPVRAALTSVRGRAIERRAVRWRQLAGRRAELTDAEYAEFAALNAARAAVPPAPRDRMPTRLGDVLKAAESRPRHRYGLDAVVCWPHLWLTMPEQTRAEVCAARARLDEGARLWLWSLLFCLWTVFTWWALGIALLGMAVGYRLALSAATQYGTLVQACFDLYRGSLYEQLGWDLPADSGLEWETGQRLTAHLERGPLMERTAGRPE</sequence>
<keyword evidence="1" id="KW-1133">Transmembrane helix</keyword>
<feature type="transmembrane region" description="Helical" evidence="1">
    <location>
        <begin position="20"/>
        <end position="38"/>
    </location>
</feature>